<dbReference type="EMBL" id="BGPR01000342">
    <property type="protein sequence ID" value="GBM14326.1"/>
    <property type="molecule type" value="Genomic_DNA"/>
</dbReference>
<accession>A0A4Y2DE24</accession>
<organism evidence="1 2">
    <name type="scientific">Araneus ventricosus</name>
    <name type="common">Orbweaver spider</name>
    <name type="synonym">Epeira ventricosa</name>
    <dbReference type="NCBI Taxonomy" id="182803"/>
    <lineage>
        <taxon>Eukaryota</taxon>
        <taxon>Metazoa</taxon>
        <taxon>Ecdysozoa</taxon>
        <taxon>Arthropoda</taxon>
        <taxon>Chelicerata</taxon>
        <taxon>Arachnida</taxon>
        <taxon>Araneae</taxon>
        <taxon>Araneomorphae</taxon>
        <taxon>Entelegynae</taxon>
        <taxon>Araneoidea</taxon>
        <taxon>Araneidae</taxon>
        <taxon>Araneus</taxon>
    </lineage>
</organism>
<sequence length="111" mass="12936">MNSDGLLWTNNDLRFVMLQESDHSLAFNERLVAGNLFQAQQITLKLLISLLHGNLSFPVLKDFRLRRIAALAFIYSRSIMHEQLELSEDKMGVTYIYKLYIGLKRSKDIQF</sequence>
<protein>
    <submittedName>
        <fullName evidence="1">Uncharacterized protein</fullName>
    </submittedName>
</protein>
<proteinExistence type="predicted"/>
<evidence type="ECO:0000313" key="1">
    <source>
        <dbReference type="EMBL" id="GBM14326.1"/>
    </source>
</evidence>
<dbReference type="Proteomes" id="UP000499080">
    <property type="component" value="Unassembled WGS sequence"/>
</dbReference>
<keyword evidence="2" id="KW-1185">Reference proteome</keyword>
<name>A0A4Y2DE24_ARAVE</name>
<comment type="caution">
    <text evidence="1">The sequence shown here is derived from an EMBL/GenBank/DDBJ whole genome shotgun (WGS) entry which is preliminary data.</text>
</comment>
<dbReference type="AlphaFoldDB" id="A0A4Y2DE24"/>
<gene>
    <name evidence="1" type="ORF">AVEN_55325_1</name>
</gene>
<reference evidence="1 2" key="1">
    <citation type="journal article" date="2019" name="Sci. Rep.">
        <title>Orb-weaving spider Araneus ventricosus genome elucidates the spidroin gene catalogue.</title>
        <authorList>
            <person name="Kono N."/>
            <person name="Nakamura H."/>
            <person name="Ohtoshi R."/>
            <person name="Moran D.A.P."/>
            <person name="Shinohara A."/>
            <person name="Yoshida Y."/>
            <person name="Fujiwara M."/>
            <person name="Mori M."/>
            <person name="Tomita M."/>
            <person name="Arakawa K."/>
        </authorList>
    </citation>
    <scope>NUCLEOTIDE SEQUENCE [LARGE SCALE GENOMIC DNA]</scope>
</reference>
<evidence type="ECO:0000313" key="2">
    <source>
        <dbReference type="Proteomes" id="UP000499080"/>
    </source>
</evidence>